<evidence type="ECO:0000259" key="1">
    <source>
        <dbReference type="Pfam" id="PF03184"/>
    </source>
</evidence>
<comment type="caution">
    <text evidence="2">The sequence shown here is derived from an EMBL/GenBank/DDBJ whole genome shotgun (WGS) entry which is preliminary data.</text>
</comment>
<dbReference type="GO" id="GO:0003677">
    <property type="term" value="F:DNA binding"/>
    <property type="evidence" value="ECO:0007669"/>
    <property type="project" value="TreeGrafter"/>
</dbReference>
<gene>
    <name evidence="2" type="ORF">ElyMa_000640800</name>
</gene>
<reference evidence="2 3" key="1">
    <citation type="journal article" date="2021" name="Elife">
        <title>Chloroplast acquisition without the gene transfer in kleptoplastic sea slugs, Plakobranchus ocellatus.</title>
        <authorList>
            <person name="Maeda T."/>
            <person name="Takahashi S."/>
            <person name="Yoshida T."/>
            <person name="Shimamura S."/>
            <person name="Takaki Y."/>
            <person name="Nagai Y."/>
            <person name="Toyoda A."/>
            <person name="Suzuki Y."/>
            <person name="Arimoto A."/>
            <person name="Ishii H."/>
            <person name="Satoh N."/>
            <person name="Nishiyama T."/>
            <person name="Hasebe M."/>
            <person name="Maruyama T."/>
            <person name="Minagawa J."/>
            <person name="Obokata J."/>
            <person name="Shigenobu S."/>
        </authorList>
    </citation>
    <scope>NUCLEOTIDE SEQUENCE [LARGE SCALE GENOMIC DNA]</scope>
</reference>
<feature type="domain" description="DDE-1" evidence="1">
    <location>
        <begin position="7"/>
        <end position="134"/>
    </location>
</feature>
<dbReference type="PANTHER" id="PTHR19303:SF74">
    <property type="entry name" value="POGO TRANSPOSABLE ELEMENT WITH KRAB DOMAIN"/>
    <property type="match status" value="1"/>
</dbReference>
<dbReference type="Pfam" id="PF03184">
    <property type="entry name" value="DDE_1"/>
    <property type="match status" value="1"/>
</dbReference>
<keyword evidence="3" id="KW-1185">Reference proteome</keyword>
<protein>
    <submittedName>
        <fullName evidence="2">Tigger transposable element-derived protein 1</fullName>
    </submittedName>
</protein>
<dbReference type="InterPro" id="IPR050863">
    <property type="entry name" value="CenT-Element_Derived"/>
</dbReference>
<dbReference type="Gene3D" id="3.30.420.10">
    <property type="entry name" value="Ribonuclease H-like superfamily/Ribonuclease H"/>
    <property type="match status" value="1"/>
</dbReference>
<evidence type="ECO:0000313" key="3">
    <source>
        <dbReference type="Proteomes" id="UP000762676"/>
    </source>
</evidence>
<dbReference type="AlphaFoldDB" id="A0AAV4GD20"/>
<dbReference type="EMBL" id="BMAT01001309">
    <property type="protein sequence ID" value="GFR83041.1"/>
    <property type="molecule type" value="Genomic_DNA"/>
</dbReference>
<organism evidence="2 3">
    <name type="scientific">Elysia marginata</name>
    <dbReference type="NCBI Taxonomy" id="1093978"/>
    <lineage>
        <taxon>Eukaryota</taxon>
        <taxon>Metazoa</taxon>
        <taxon>Spiralia</taxon>
        <taxon>Lophotrochozoa</taxon>
        <taxon>Mollusca</taxon>
        <taxon>Gastropoda</taxon>
        <taxon>Heterobranchia</taxon>
        <taxon>Euthyneura</taxon>
        <taxon>Panpulmonata</taxon>
        <taxon>Sacoglossa</taxon>
        <taxon>Placobranchoidea</taxon>
        <taxon>Plakobranchidae</taxon>
        <taxon>Elysia</taxon>
    </lineage>
</organism>
<evidence type="ECO:0000313" key="2">
    <source>
        <dbReference type="EMBL" id="GFR83041.1"/>
    </source>
</evidence>
<name>A0AAV4GD20_9GAST</name>
<accession>A0AAV4GD20</accession>
<proteinExistence type="predicted"/>
<dbReference type="Proteomes" id="UP000762676">
    <property type="component" value="Unassembled WGS sequence"/>
</dbReference>
<dbReference type="InterPro" id="IPR036397">
    <property type="entry name" value="RNaseH_sf"/>
</dbReference>
<dbReference type="PANTHER" id="PTHR19303">
    <property type="entry name" value="TRANSPOSON"/>
    <property type="match status" value="1"/>
</dbReference>
<sequence length="252" mass="27749">MDGFPEAHFAKSANGWIDSQIFYSWLIDAFIPAVADLEKPVILFMDGHKTHTSLDVSELCRNHNIILYMLPSHASHAVQPLDLTTFKRLKQVWKEEVLAYQEEKSDTLSKKDFARTLKKAWQRGIERDVVVAGFRAAGIYPWDPDHVDLTKLGPARLFDPSRLTVADMTSKGAETSSSLLTVTDTPDGTEAETVTETVPVTETATQTETVVDTVTVTETVADTVTVTETVGDTVTVTETVADTVTVTDRDSS</sequence>
<dbReference type="InterPro" id="IPR004875">
    <property type="entry name" value="DDE_SF_endonuclease_dom"/>
</dbReference>
<dbReference type="GO" id="GO:0005634">
    <property type="term" value="C:nucleus"/>
    <property type="evidence" value="ECO:0007669"/>
    <property type="project" value="TreeGrafter"/>
</dbReference>